<feature type="compositionally biased region" description="Basic and acidic residues" evidence="2">
    <location>
        <begin position="367"/>
        <end position="384"/>
    </location>
</feature>
<dbReference type="GeneID" id="108808067"/>
<dbReference type="GO" id="GO:0008270">
    <property type="term" value="F:zinc ion binding"/>
    <property type="evidence" value="ECO:0007669"/>
    <property type="project" value="UniProtKB-KW"/>
</dbReference>
<evidence type="ECO:0000256" key="1">
    <source>
        <dbReference type="PROSITE-ProRule" id="PRU00047"/>
    </source>
</evidence>
<dbReference type="RefSeq" id="XP_018435770.1">
    <property type="nucleotide sequence ID" value="XM_018580268.1"/>
</dbReference>
<dbReference type="GO" id="GO:0003676">
    <property type="term" value="F:nucleic acid binding"/>
    <property type="evidence" value="ECO:0007669"/>
    <property type="project" value="InterPro"/>
</dbReference>
<accession>A0A6J0JJG0</accession>
<evidence type="ECO:0000313" key="5">
    <source>
        <dbReference type="RefSeq" id="XP_018435770.1"/>
    </source>
</evidence>
<dbReference type="Proteomes" id="UP000504610">
    <property type="component" value="Chromosome 6"/>
</dbReference>
<proteinExistence type="predicted"/>
<reference evidence="4" key="1">
    <citation type="journal article" date="2019" name="Database">
        <title>The radish genome database (RadishGD): an integrated information resource for radish genomics.</title>
        <authorList>
            <person name="Yu H.J."/>
            <person name="Baek S."/>
            <person name="Lee Y.J."/>
            <person name="Cho A."/>
            <person name="Mun J.H."/>
        </authorList>
    </citation>
    <scope>NUCLEOTIDE SEQUENCE [LARGE SCALE GENOMIC DNA]</scope>
    <source>
        <strain evidence="4">cv. WK10039</strain>
    </source>
</reference>
<reference evidence="5" key="2">
    <citation type="submission" date="2025-08" db="UniProtKB">
        <authorList>
            <consortium name="RefSeq"/>
        </authorList>
    </citation>
    <scope>IDENTIFICATION</scope>
    <source>
        <tissue evidence="5">Leaf</tissue>
    </source>
</reference>
<evidence type="ECO:0000259" key="3">
    <source>
        <dbReference type="PROSITE" id="PS50158"/>
    </source>
</evidence>
<evidence type="ECO:0000256" key="2">
    <source>
        <dbReference type="SAM" id="MobiDB-lite"/>
    </source>
</evidence>
<organism evidence="4 5">
    <name type="scientific">Raphanus sativus</name>
    <name type="common">Radish</name>
    <name type="synonym">Raphanus raphanistrum var. sativus</name>
    <dbReference type="NCBI Taxonomy" id="3726"/>
    <lineage>
        <taxon>Eukaryota</taxon>
        <taxon>Viridiplantae</taxon>
        <taxon>Streptophyta</taxon>
        <taxon>Embryophyta</taxon>
        <taxon>Tracheophyta</taxon>
        <taxon>Spermatophyta</taxon>
        <taxon>Magnoliopsida</taxon>
        <taxon>eudicotyledons</taxon>
        <taxon>Gunneridae</taxon>
        <taxon>Pentapetalae</taxon>
        <taxon>rosids</taxon>
        <taxon>malvids</taxon>
        <taxon>Brassicales</taxon>
        <taxon>Brassicaceae</taxon>
        <taxon>Brassiceae</taxon>
        <taxon>Raphanus</taxon>
    </lineage>
</organism>
<feature type="region of interest" description="Disordered" evidence="2">
    <location>
        <begin position="173"/>
        <end position="204"/>
    </location>
</feature>
<keyword evidence="4" id="KW-1185">Reference proteome</keyword>
<keyword evidence="1" id="KW-0863">Zinc-finger</keyword>
<dbReference type="PANTHER" id="PTHR31286:SF133">
    <property type="entry name" value="TA11-LIKE NON-LTR RETROELEMENT PROTEIN-RELATED"/>
    <property type="match status" value="1"/>
</dbReference>
<dbReference type="Pfam" id="PF14111">
    <property type="entry name" value="DUF4283"/>
    <property type="match status" value="1"/>
</dbReference>
<feature type="compositionally biased region" description="Basic residues" evidence="2">
    <location>
        <begin position="386"/>
        <end position="403"/>
    </location>
</feature>
<dbReference type="PROSITE" id="PS50158">
    <property type="entry name" value="ZF_CCHC"/>
    <property type="match status" value="1"/>
</dbReference>
<dbReference type="KEGG" id="rsz:108808067"/>
<evidence type="ECO:0000313" key="4">
    <source>
        <dbReference type="Proteomes" id="UP000504610"/>
    </source>
</evidence>
<keyword evidence="1" id="KW-0479">Metal-binding</keyword>
<keyword evidence="1" id="KW-0862">Zinc</keyword>
<dbReference type="InterPro" id="IPR040256">
    <property type="entry name" value="At4g02000-like"/>
</dbReference>
<dbReference type="InterPro" id="IPR025558">
    <property type="entry name" value="DUF4283"/>
</dbReference>
<feature type="domain" description="CCHC-type" evidence="3">
    <location>
        <begin position="155"/>
        <end position="168"/>
    </location>
</feature>
<gene>
    <name evidence="5" type="primary">LOC108808067</name>
</gene>
<feature type="region of interest" description="Disordered" evidence="2">
    <location>
        <begin position="351"/>
        <end position="403"/>
    </location>
</feature>
<name>A0A6J0JJG0_RAPSA</name>
<dbReference type="AlphaFoldDB" id="A0A6J0JJG0"/>
<dbReference type="OrthoDB" id="1098763at2759"/>
<dbReference type="PANTHER" id="PTHR31286">
    <property type="entry name" value="GLYCINE-RICH CELL WALL STRUCTURAL PROTEIN 1.8-LIKE"/>
    <property type="match status" value="1"/>
</dbReference>
<dbReference type="InterPro" id="IPR001878">
    <property type="entry name" value="Znf_CCHC"/>
</dbReference>
<protein>
    <submittedName>
        <fullName evidence="5">Uncharacterized protein LOC108808067</fullName>
    </submittedName>
</protein>
<sequence length="403" mass="44473">MIYAVFNKLWGRKCRITIQKLDESSYLFHIPDEASRNWVLSRGIWHIDDCLMFFAPRTPEATLAIPEIKTIPIWVTFKKIPHIVYSIPGISHIASGLGAPMATHKPHLDPIHMGEAKILVEVELSKAFPQRIAASDDMGFISMVDVEYAWLPTVCTRCGQLGHKVKRCLQSDKDEAKNTDSAVEEVQVPSESAVEEAQAPSDSVVINKTSTNTLEQPNALSYAEKSVVAMSHIPSDMEVSPPNILLVMHNASTSVDPVTENEDDLLSLATLSILENMCMPPSSVCINETEESPSDPSHESSIDAIPSVEVNAPTVTQLQIGKDETIEVDLGSNIFASLISFEEEEDFIDSDKETGPMDLMTPSGKRILRERPVKPSTKAKEMHWHPTSRGRGNRGRGRRGGHG</sequence>